<evidence type="ECO:0000313" key="4">
    <source>
        <dbReference type="Proteomes" id="UP000245768"/>
    </source>
</evidence>
<evidence type="ECO:0000313" key="3">
    <source>
        <dbReference type="EMBL" id="PWN93428.1"/>
    </source>
</evidence>
<dbReference type="GeneID" id="37040411"/>
<comment type="similarity">
    <text evidence="1">Belongs to the TMA16 family.</text>
</comment>
<dbReference type="OrthoDB" id="270284at2759"/>
<feature type="region of interest" description="Disordered" evidence="2">
    <location>
        <begin position="1"/>
        <end position="25"/>
    </location>
</feature>
<dbReference type="InParanoid" id="A0A316YXR6"/>
<evidence type="ECO:0000256" key="1">
    <source>
        <dbReference type="ARBA" id="ARBA00034127"/>
    </source>
</evidence>
<organism evidence="3 4">
    <name type="scientific">Acaromyces ingoldii</name>
    <dbReference type="NCBI Taxonomy" id="215250"/>
    <lineage>
        <taxon>Eukaryota</taxon>
        <taxon>Fungi</taxon>
        <taxon>Dikarya</taxon>
        <taxon>Basidiomycota</taxon>
        <taxon>Ustilaginomycotina</taxon>
        <taxon>Exobasidiomycetes</taxon>
        <taxon>Exobasidiales</taxon>
        <taxon>Cryptobasidiaceae</taxon>
        <taxon>Acaromyces</taxon>
    </lineage>
</organism>
<dbReference type="InterPro" id="IPR021346">
    <property type="entry name" value="Tma16"/>
</dbReference>
<proteinExistence type="inferred from homology"/>
<dbReference type="RefSeq" id="XP_025380626.1">
    <property type="nucleotide sequence ID" value="XM_025518495.1"/>
</dbReference>
<dbReference type="STRING" id="215250.A0A316YXR6"/>
<name>A0A316YXR6_9BASI</name>
<gene>
    <name evidence="3" type="ORF">FA10DRAFT_21578</name>
</gene>
<keyword evidence="4" id="KW-1185">Reference proteome</keyword>
<dbReference type="Proteomes" id="UP000245768">
    <property type="component" value="Unassembled WGS sequence"/>
</dbReference>
<dbReference type="AlphaFoldDB" id="A0A316YXR6"/>
<dbReference type="PANTHER" id="PTHR13349">
    <property type="entry name" value="TRANSLATION MACHINERY-ASSOCIATED PROTEIN 16"/>
    <property type="match status" value="1"/>
</dbReference>
<protein>
    <recommendedName>
        <fullName evidence="5">Translation machinery-associated protein 16</fullName>
    </recommendedName>
</protein>
<dbReference type="PANTHER" id="PTHR13349:SF2">
    <property type="entry name" value="TRANSLATION MACHINERY-ASSOCIATED PROTEIN 16"/>
    <property type="match status" value="1"/>
</dbReference>
<accession>A0A316YXR6</accession>
<dbReference type="Gene3D" id="1.20.1440.170">
    <property type="entry name" value="Translation machinery-associated protein 16-like"/>
    <property type="match status" value="1"/>
</dbReference>
<sequence>MGGKKITARSLKGKSTAPTHPNSRRAAQVARINHRTSKLQAAKSVRSRAGQAHVDRVSTLILLLPPDLDYVPDMPFLHSFLQDSFLKRHDDEIARLGAERRKGRPMAKREEELRELRDREQREYSAGIEIPDLMNEHNVAKLRQWNGDRQALGQFRFVRVSGDDQEQYVTTREGLMKELALERQEREAAAMAE</sequence>
<dbReference type="InterPro" id="IPR038356">
    <property type="entry name" value="Tma16_sf"/>
</dbReference>
<dbReference type="Pfam" id="PF11176">
    <property type="entry name" value="Tma16"/>
    <property type="match status" value="1"/>
</dbReference>
<evidence type="ECO:0008006" key="5">
    <source>
        <dbReference type="Google" id="ProtNLM"/>
    </source>
</evidence>
<reference evidence="3" key="1">
    <citation type="journal article" date="2018" name="Mol. Biol. Evol.">
        <title>Broad Genomic Sampling Reveals a Smut Pathogenic Ancestry of the Fungal Clade Ustilaginomycotina.</title>
        <authorList>
            <person name="Kijpornyongpan T."/>
            <person name="Mondo S.J."/>
            <person name="Barry K."/>
            <person name="Sandor L."/>
            <person name="Lee J."/>
            <person name="Lipzen A."/>
            <person name="Pangilinan J."/>
            <person name="LaButti K."/>
            <person name="Hainaut M."/>
            <person name="Henrissat B."/>
            <person name="Grigoriev I.V."/>
            <person name="Spatafora J.W."/>
            <person name="Aime M.C."/>
        </authorList>
    </citation>
    <scope>NUCLEOTIDE SEQUENCE [LARGE SCALE GENOMIC DNA]</scope>
    <source>
        <strain evidence="3">MCA 4198</strain>
    </source>
</reference>
<dbReference type="EMBL" id="KZ819634">
    <property type="protein sequence ID" value="PWN93428.1"/>
    <property type="molecule type" value="Genomic_DNA"/>
</dbReference>
<evidence type="ECO:0000256" key="2">
    <source>
        <dbReference type="SAM" id="MobiDB-lite"/>
    </source>
</evidence>
<dbReference type="GO" id="GO:0005634">
    <property type="term" value="C:nucleus"/>
    <property type="evidence" value="ECO:0007669"/>
    <property type="project" value="TreeGrafter"/>
</dbReference>